<organism evidence="3 4">
    <name type="scientific">blood disease bacterium A2-HR MARDI</name>
    <dbReference type="NCBI Taxonomy" id="1944648"/>
    <lineage>
        <taxon>Bacteria</taxon>
        <taxon>Pseudomonadati</taxon>
        <taxon>Pseudomonadota</taxon>
        <taxon>Betaproteobacteria</taxon>
        <taxon>Burkholderiales</taxon>
        <taxon>Burkholderiaceae</taxon>
        <taxon>Ralstonia</taxon>
        <taxon>Ralstonia solanacearum species complex</taxon>
    </lineage>
</organism>
<dbReference type="Pfam" id="PF13476">
    <property type="entry name" value="AAA_23"/>
    <property type="match status" value="1"/>
</dbReference>
<dbReference type="RefSeq" id="WP_078221581.1">
    <property type="nucleotide sequence ID" value="NZ_CP019911.1"/>
</dbReference>
<proteinExistence type="predicted"/>
<dbReference type="GO" id="GO:0006302">
    <property type="term" value="P:double-strand break repair"/>
    <property type="evidence" value="ECO:0007669"/>
    <property type="project" value="InterPro"/>
</dbReference>
<reference evidence="3 4" key="1">
    <citation type="submission" date="2017-02" db="EMBL/GenBank/DDBJ databases">
        <title>Blood Disease Bacterium A2-HR MARDI.</title>
        <authorList>
            <person name="Badrun R."/>
            <person name="Abu Bakar N."/>
            <person name="Laboh R."/>
        </authorList>
    </citation>
    <scope>NUCLEOTIDE SEQUENCE [LARGE SCALE GENOMIC DNA]</scope>
    <source>
        <strain evidence="3 4">A2-HR MARDI</strain>
    </source>
</reference>
<sequence>MKLTGLSVQNFLGARAVEVQLTKPVTLFAGKNGAGKSSLQEAIRMALTGEAVRVGLKKDYGQLITEGAESGFAEVEIDGTVRAFVTLPDGKTTPLTEYVPPTALPYVLDAQRFAKLEPNERRAFLFGLMGLSAGGAEVKKRMLAKGCNDQKVESIMPMLRSGFDAAHKEAQAKARDEKAAWRTITGETYGDKKAASWAAEKPAFDAAALADLQQRLAATDAGLAAANQRMGALQADHKRHAETAQRLADLREKGSRYARVDDKLVRDEAELKEWEAKVEDARQRAAGGRKVGLVHDLAFSLNESLRMVIPFGEMDDHQRANLADANAVLEKYSAEHGSIESAGAGDSEARNKLPEYEKALHLLQSAVANDKRDLAEADAAAKAIAELEAAVGSAPDEAEIHAARKHLDDLKAERSDITAKLAGQQDAERQAKQADERTAKALAAHESVLAWIAIADALAPDGIPGEMLAEALGPINDRLEQSSQDAEWLHVHVESNMSVWAAYPGLPPRPYALLSESEKWRADAMLAEAISHLSKVKVLVLDRLDVLDLKGREDLIAWLDILAQDGEINTALIFGTLKALPPTLPQTIAAHWLENGVVAQLKEAA</sequence>
<dbReference type="Gene3D" id="3.40.50.300">
    <property type="entry name" value="P-loop containing nucleotide triphosphate hydrolases"/>
    <property type="match status" value="1"/>
</dbReference>
<dbReference type="Proteomes" id="UP000189628">
    <property type="component" value="Chromosome"/>
</dbReference>
<dbReference type="PANTHER" id="PTHR32114:SF2">
    <property type="entry name" value="ABC TRANSPORTER ABCH.3"/>
    <property type="match status" value="1"/>
</dbReference>
<dbReference type="PANTHER" id="PTHR32114">
    <property type="entry name" value="ABC TRANSPORTER ABCH.3"/>
    <property type="match status" value="1"/>
</dbReference>
<dbReference type="GO" id="GO:0016887">
    <property type="term" value="F:ATP hydrolysis activity"/>
    <property type="evidence" value="ECO:0007669"/>
    <property type="project" value="InterPro"/>
</dbReference>
<dbReference type="AlphaFoldDB" id="A0A1U9VDB5"/>
<feature type="domain" description="Rad50/SbcC-type AAA" evidence="2">
    <location>
        <begin position="6"/>
        <end position="86"/>
    </location>
</feature>
<dbReference type="InterPro" id="IPR038729">
    <property type="entry name" value="Rad50/SbcC_AAA"/>
</dbReference>
<dbReference type="InterPro" id="IPR027417">
    <property type="entry name" value="P-loop_NTPase"/>
</dbReference>
<protein>
    <recommendedName>
        <fullName evidence="2">Rad50/SbcC-type AAA domain-containing protein</fullName>
    </recommendedName>
</protein>
<name>A0A1U9VDB5_9RALS</name>
<gene>
    <name evidence="3" type="ORF">B0B51_00635</name>
</gene>
<evidence type="ECO:0000256" key="1">
    <source>
        <dbReference type="SAM" id="Coils"/>
    </source>
</evidence>
<keyword evidence="1" id="KW-0175">Coiled coil</keyword>
<dbReference type="SUPFAM" id="SSF52540">
    <property type="entry name" value="P-loop containing nucleoside triphosphate hydrolases"/>
    <property type="match status" value="1"/>
</dbReference>
<dbReference type="EMBL" id="CP019911">
    <property type="protein sequence ID" value="AQW28674.1"/>
    <property type="molecule type" value="Genomic_DNA"/>
</dbReference>
<evidence type="ECO:0000259" key="2">
    <source>
        <dbReference type="Pfam" id="PF13476"/>
    </source>
</evidence>
<feature type="coiled-coil region" evidence="1">
    <location>
        <begin position="257"/>
        <end position="284"/>
    </location>
</feature>
<evidence type="ECO:0000313" key="3">
    <source>
        <dbReference type="EMBL" id="AQW28674.1"/>
    </source>
</evidence>
<evidence type="ECO:0000313" key="4">
    <source>
        <dbReference type="Proteomes" id="UP000189628"/>
    </source>
</evidence>
<accession>A0A1U9VDB5</accession>
<feature type="coiled-coil region" evidence="1">
    <location>
        <begin position="400"/>
        <end position="427"/>
    </location>
</feature>